<dbReference type="Proteomes" id="UP001235513">
    <property type="component" value="Unassembled WGS sequence"/>
</dbReference>
<evidence type="ECO:0000313" key="3">
    <source>
        <dbReference type="Proteomes" id="UP001235513"/>
    </source>
</evidence>
<accession>A0ABT9SQZ1</accession>
<organism evidence="2 3">
    <name type="scientific">Chryseobacterium lathyri</name>
    <dbReference type="NCBI Taxonomy" id="395933"/>
    <lineage>
        <taxon>Bacteria</taxon>
        <taxon>Pseudomonadati</taxon>
        <taxon>Bacteroidota</taxon>
        <taxon>Flavobacteriia</taxon>
        <taxon>Flavobacteriales</taxon>
        <taxon>Weeksellaceae</taxon>
        <taxon>Chryseobacterium group</taxon>
        <taxon>Chryseobacterium</taxon>
    </lineage>
</organism>
<keyword evidence="1" id="KW-0472">Membrane</keyword>
<evidence type="ECO:0000313" key="2">
    <source>
        <dbReference type="EMBL" id="MDP9960895.1"/>
    </source>
</evidence>
<feature type="transmembrane region" description="Helical" evidence="1">
    <location>
        <begin position="24"/>
        <end position="45"/>
    </location>
</feature>
<reference evidence="2 3" key="1">
    <citation type="submission" date="2023-07" db="EMBL/GenBank/DDBJ databases">
        <title>Sorghum-associated microbial communities from plants grown in Nebraska, USA.</title>
        <authorList>
            <person name="Schachtman D."/>
        </authorList>
    </citation>
    <scope>NUCLEOTIDE SEQUENCE [LARGE SCALE GENOMIC DNA]</scope>
    <source>
        <strain evidence="2 3">CC351</strain>
    </source>
</reference>
<keyword evidence="1" id="KW-1133">Transmembrane helix</keyword>
<protein>
    <recommendedName>
        <fullName evidence="4">PH domain-containing protein</fullName>
    </recommendedName>
</protein>
<gene>
    <name evidence="2" type="ORF">J2T04_002783</name>
</gene>
<feature type="transmembrane region" description="Helical" evidence="1">
    <location>
        <begin position="57"/>
        <end position="75"/>
    </location>
</feature>
<keyword evidence="1" id="KW-0812">Transmembrane</keyword>
<comment type="caution">
    <text evidence="2">The sequence shown here is derived from an EMBL/GenBank/DDBJ whole genome shotgun (WGS) entry which is preliminary data.</text>
</comment>
<dbReference type="EMBL" id="JAUSRL010000004">
    <property type="protein sequence ID" value="MDP9960895.1"/>
    <property type="molecule type" value="Genomic_DNA"/>
</dbReference>
<name>A0ABT9SQZ1_9FLAO</name>
<keyword evidence="3" id="KW-1185">Reference proteome</keyword>
<evidence type="ECO:0008006" key="4">
    <source>
        <dbReference type="Google" id="ProtNLM"/>
    </source>
</evidence>
<evidence type="ECO:0000256" key="1">
    <source>
        <dbReference type="SAM" id="Phobius"/>
    </source>
</evidence>
<sequence length="192" mass="22555">MTSDYKTFNIYKPSENFVWTRSRIIWGLVIIPLICIFFVLHILKIPEKQIPDWLRQGIFAPMLTGFLGYLINIWLPEELKGKIKGKLIFEKEKITIDQEIFLIKDLKYVEIVQNDHKGRYIFSNAFDGMFSQGCNNTLKIRLLNNLGKKCFFQINHPRELLQISNQLNFYIENGLLTKEARNSTLNYNGNGF</sequence>
<proteinExistence type="predicted"/>
<dbReference type="RefSeq" id="WP_306844511.1">
    <property type="nucleotide sequence ID" value="NZ_JAUSRL010000004.1"/>
</dbReference>